<keyword evidence="1" id="KW-0732">Signal</keyword>
<dbReference type="HOGENOM" id="CLU_1984426_0_0_1"/>
<dbReference type="KEGG" id="tca:103314373"/>
<protein>
    <submittedName>
        <fullName evidence="2">Uncharacterized protein</fullName>
    </submittedName>
</protein>
<dbReference type="GO" id="GO:0007017">
    <property type="term" value="P:microtubule-based process"/>
    <property type="evidence" value="ECO:0007669"/>
    <property type="project" value="InterPro"/>
</dbReference>
<dbReference type="InterPro" id="IPR037177">
    <property type="entry name" value="DLC_sf"/>
</dbReference>
<reference evidence="2 3" key="2">
    <citation type="journal article" date="2010" name="Nucleic Acids Res.">
        <title>BeetleBase in 2010: revisions to provide comprehensive genomic information for Tribolium castaneum.</title>
        <authorList>
            <person name="Kim H.S."/>
            <person name="Murphy T."/>
            <person name="Xia J."/>
            <person name="Caragea D."/>
            <person name="Park Y."/>
            <person name="Beeman R.W."/>
            <person name="Lorenzen M.D."/>
            <person name="Butcher S."/>
            <person name="Manak J.R."/>
            <person name="Brown S.J."/>
        </authorList>
    </citation>
    <scope>GENOME REANNOTATION</scope>
    <source>
        <strain evidence="2 3">Georgia GA2</strain>
    </source>
</reference>
<accession>D6X1B1</accession>
<dbReference type="OrthoDB" id="6736528at2759"/>
<dbReference type="InParanoid" id="D6X1B1"/>
<evidence type="ECO:0000256" key="1">
    <source>
        <dbReference type="SAM" id="SignalP"/>
    </source>
</evidence>
<gene>
    <name evidence="2" type="primary">AUGUSTUS-3.0.2_12864</name>
    <name evidence="2" type="ORF">TcasGA2_TC012864</name>
</gene>
<dbReference type="SUPFAM" id="SSF54648">
    <property type="entry name" value="DLC"/>
    <property type="match status" value="1"/>
</dbReference>
<sequence>MARVFVTVCCFVAFGALVLGGTVGEEKKPKATIAVQATNNTQVPSVTYIVSAVECLEEAYSIYDNDEDRATLYAALFEEKHNGSWNVIVGYTAVFVHSDIYVETMVTGEKSKKSDDANKLFFIYSD</sequence>
<keyword evidence="3" id="KW-1185">Reference proteome</keyword>
<feature type="signal peptide" evidence="1">
    <location>
        <begin position="1"/>
        <end position="20"/>
    </location>
</feature>
<name>D6X1B1_TRICA</name>
<evidence type="ECO:0000313" key="3">
    <source>
        <dbReference type="Proteomes" id="UP000007266"/>
    </source>
</evidence>
<dbReference type="GO" id="GO:0030286">
    <property type="term" value="C:dynein complex"/>
    <property type="evidence" value="ECO:0007669"/>
    <property type="project" value="InterPro"/>
</dbReference>
<reference evidence="2 3" key="1">
    <citation type="journal article" date="2008" name="Nature">
        <title>The genome of the model beetle and pest Tribolium castaneum.</title>
        <authorList>
            <consortium name="Tribolium Genome Sequencing Consortium"/>
            <person name="Richards S."/>
            <person name="Gibbs R.A."/>
            <person name="Weinstock G.M."/>
            <person name="Brown S.J."/>
            <person name="Denell R."/>
            <person name="Beeman R.W."/>
            <person name="Gibbs R."/>
            <person name="Beeman R.W."/>
            <person name="Brown S.J."/>
            <person name="Bucher G."/>
            <person name="Friedrich M."/>
            <person name="Grimmelikhuijzen C.J."/>
            <person name="Klingler M."/>
            <person name="Lorenzen M."/>
            <person name="Richards S."/>
            <person name="Roth S."/>
            <person name="Schroder R."/>
            <person name="Tautz D."/>
            <person name="Zdobnov E.M."/>
            <person name="Muzny D."/>
            <person name="Gibbs R.A."/>
            <person name="Weinstock G.M."/>
            <person name="Attaway T."/>
            <person name="Bell S."/>
            <person name="Buhay C.J."/>
            <person name="Chandrabose M.N."/>
            <person name="Chavez D."/>
            <person name="Clerk-Blankenburg K.P."/>
            <person name="Cree A."/>
            <person name="Dao M."/>
            <person name="Davis C."/>
            <person name="Chacko J."/>
            <person name="Dinh H."/>
            <person name="Dugan-Rocha S."/>
            <person name="Fowler G."/>
            <person name="Garner T.T."/>
            <person name="Garnes J."/>
            <person name="Gnirke A."/>
            <person name="Hawes A."/>
            <person name="Hernandez J."/>
            <person name="Hines S."/>
            <person name="Holder M."/>
            <person name="Hume J."/>
            <person name="Jhangiani S.N."/>
            <person name="Joshi V."/>
            <person name="Khan Z.M."/>
            <person name="Jackson L."/>
            <person name="Kovar C."/>
            <person name="Kowis A."/>
            <person name="Lee S."/>
            <person name="Lewis L.R."/>
            <person name="Margolis J."/>
            <person name="Morgan M."/>
            <person name="Nazareth L.V."/>
            <person name="Nguyen N."/>
            <person name="Okwuonu G."/>
            <person name="Parker D."/>
            <person name="Richards S."/>
            <person name="Ruiz S.J."/>
            <person name="Santibanez J."/>
            <person name="Savard J."/>
            <person name="Scherer S.E."/>
            <person name="Schneider B."/>
            <person name="Sodergren E."/>
            <person name="Tautz D."/>
            <person name="Vattahil S."/>
            <person name="Villasana D."/>
            <person name="White C.S."/>
            <person name="Wright R."/>
            <person name="Park Y."/>
            <person name="Beeman R.W."/>
            <person name="Lord J."/>
            <person name="Oppert B."/>
            <person name="Lorenzen M."/>
            <person name="Brown S."/>
            <person name="Wang L."/>
            <person name="Savard J."/>
            <person name="Tautz D."/>
            <person name="Richards S."/>
            <person name="Weinstock G."/>
            <person name="Gibbs R.A."/>
            <person name="Liu Y."/>
            <person name="Worley K."/>
            <person name="Weinstock G."/>
            <person name="Elsik C.G."/>
            <person name="Reese J.T."/>
            <person name="Elhaik E."/>
            <person name="Landan G."/>
            <person name="Graur D."/>
            <person name="Arensburger P."/>
            <person name="Atkinson P."/>
            <person name="Beeman R.W."/>
            <person name="Beidler J."/>
            <person name="Brown S.J."/>
            <person name="Demuth J.P."/>
            <person name="Drury D.W."/>
            <person name="Du Y.Z."/>
            <person name="Fujiwara H."/>
            <person name="Lorenzen M."/>
            <person name="Maselli V."/>
            <person name="Osanai M."/>
            <person name="Park Y."/>
            <person name="Robertson H.M."/>
            <person name="Tu Z."/>
            <person name="Wang J.J."/>
            <person name="Wang S."/>
            <person name="Richards S."/>
            <person name="Song H."/>
            <person name="Zhang L."/>
            <person name="Sodergren E."/>
            <person name="Werner D."/>
            <person name="Stanke M."/>
            <person name="Morgenstern B."/>
            <person name="Solovyev V."/>
            <person name="Kosarev P."/>
            <person name="Brown G."/>
            <person name="Chen H.C."/>
            <person name="Ermolaeva O."/>
            <person name="Hlavina W."/>
            <person name="Kapustin Y."/>
            <person name="Kiryutin B."/>
            <person name="Kitts P."/>
            <person name="Maglott D."/>
            <person name="Pruitt K."/>
            <person name="Sapojnikov V."/>
            <person name="Souvorov A."/>
            <person name="Mackey A.J."/>
            <person name="Waterhouse R.M."/>
            <person name="Wyder S."/>
            <person name="Zdobnov E.M."/>
            <person name="Zdobnov E.M."/>
            <person name="Wyder S."/>
            <person name="Kriventseva E.V."/>
            <person name="Kadowaki T."/>
            <person name="Bork P."/>
            <person name="Aranda M."/>
            <person name="Bao R."/>
            <person name="Beermann A."/>
            <person name="Berns N."/>
            <person name="Bolognesi R."/>
            <person name="Bonneton F."/>
            <person name="Bopp D."/>
            <person name="Brown S.J."/>
            <person name="Bucher G."/>
            <person name="Butts T."/>
            <person name="Chaumot A."/>
            <person name="Denell R.E."/>
            <person name="Ferrier D.E."/>
            <person name="Friedrich M."/>
            <person name="Gordon C.M."/>
            <person name="Jindra M."/>
            <person name="Klingler M."/>
            <person name="Lan Q."/>
            <person name="Lattorff H.M."/>
            <person name="Laudet V."/>
            <person name="von Levetsow C."/>
            <person name="Liu Z."/>
            <person name="Lutz R."/>
            <person name="Lynch J.A."/>
            <person name="da Fonseca R.N."/>
            <person name="Posnien N."/>
            <person name="Reuter R."/>
            <person name="Roth S."/>
            <person name="Savard J."/>
            <person name="Schinko J.B."/>
            <person name="Schmitt C."/>
            <person name="Schoppmeier M."/>
            <person name="Schroder R."/>
            <person name="Shippy T.D."/>
            <person name="Simonnet F."/>
            <person name="Marques-Souza H."/>
            <person name="Tautz D."/>
            <person name="Tomoyasu Y."/>
            <person name="Trauner J."/>
            <person name="Van der Zee M."/>
            <person name="Vervoort M."/>
            <person name="Wittkopp N."/>
            <person name="Wimmer E.A."/>
            <person name="Yang X."/>
            <person name="Jones A.K."/>
            <person name="Sattelle D.B."/>
            <person name="Ebert P.R."/>
            <person name="Nelson D."/>
            <person name="Scott J.G."/>
            <person name="Beeman R.W."/>
            <person name="Muthukrishnan S."/>
            <person name="Kramer K.J."/>
            <person name="Arakane Y."/>
            <person name="Beeman R.W."/>
            <person name="Zhu Q."/>
            <person name="Hogenkamp D."/>
            <person name="Dixit R."/>
            <person name="Oppert B."/>
            <person name="Jiang H."/>
            <person name="Zou Z."/>
            <person name="Marshall J."/>
            <person name="Elpidina E."/>
            <person name="Vinokurov K."/>
            <person name="Oppert C."/>
            <person name="Zou Z."/>
            <person name="Evans J."/>
            <person name="Lu Z."/>
            <person name="Zhao P."/>
            <person name="Sumathipala N."/>
            <person name="Altincicek B."/>
            <person name="Vilcinskas A."/>
            <person name="Williams M."/>
            <person name="Hultmark D."/>
            <person name="Hetru C."/>
            <person name="Jiang H."/>
            <person name="Grimmelikhuijzen C.J."/>
            <person name="Hauser F."/>
            <person name="Cazzamali G."/>
            <person name="Williamson M."/>
            <person name="Park Y."/>
            <person name="Li B."/>
            <person name="Tanaka Y."/>
            <person name="Predel R."/>
            <person name="Neupert S."/>
            <person name="Schachtner J."/>
            <person name="Verleyen P."/>
            <person name="Raible F."/>
            <person name="Bork P."/>
            <person name="Friedrich M."/>
            <person name="Walden K.K."/>
            <person name="Robertson H.M."/>
            <person name="Angeli S."/>
            <person name="Foret S."/>
            <person name="Bucher G."/>
            <person name="Schuetz S."/>
            <person name="Maleszka R."/>
            <person name="Wimmer E.A."/>
            <person name="Beeman R.W."/>
            <person name="Lorenzen M."/>
            <person name="Tomoyasu Y."/>
            <person name="Miller S.C."/>
            <person name="Grossmann D."/>
            <person name="Bucher G."/>
        </authorList>
    </citation>
    <scope>NUCLEOTIDE SEQUENCE [LARGE SCALE GENOMIC DNA]</scope>
    <source>
        <strain evidence="2 3">Georgia GA2</strain>
    </source>
</reference>
<dbReference type="AlphaFoldDB" id="D6X1B1"/>
<evidence type="ECO:0000313" key="2">
    <source>
        <dbReference type="EMBL" id="EFA10603.1"/>
    </source>
</evidence>
<feature type="chain" id="PRO_5003090215" evidence="1">
    <location>
        <begin position="21"/>
        <end position="126"/>
    </location>
</feature>
<proteinExistence type="predicted"/>
<organism evidence="2 3">
    <name type="scientific">Tribolium castaneum</name>
    <name type="common">Red flour beetle</name>
    <dbReference type="NCBI Taxonomy" id="7070"/>
    <lineage>
        <taxon>Eukaryota</taxon>
        <taxon>Metazoa</taxon>
        <taxon>Ecdysozoa</taxon>
        <taxon>Arthropoda</taxon>
        <taxon>Hexapoda</taxon>
        <taxon>Insecta</taxon>
        <taxon>Pterygota</taxon>
        <taxon>Neoptera</taxon>
        <taxon>Endopterygota</taxon>
        <taxon>Coleoptera</taxon>
        <taxon>Polyphaga</taxon>
        <taxon>Cucujiformia</taxon>
        <taxon>Tenebrionidae</taxon>
        <taxon>Tenebrionidae incertae sedis</taxon>
        <taxon>Tribolium</taxon>
    </lineage>
</organism>
<dbReference type="Proteomes" id="UP000007266">
    <property type="component" value="Linkage group 9"/>
</dbReference>
<dbReference type="EMBL" id="KQ971372">
    <property type="protein sequence ID" value="EFA10603.1"/>
    <property type="molecule type" value="Genomic_DNA"/>
</dbReference>